<evidence type="ECO:0000256" key="3">
    <source>
        <dbReference type="ARBA" id="ARBA00023002"/>
    </source>
</evidence>
<keyword evidence="2" id="KW-0274">FAD</keyword>
<dbReference type="EMBL" id="MU251711">
    <property type="protein sequence ID" value="KAG9230004.1"/>
    <property type="molecule type" value="Genomic_DNA"/>
</dbReference>
<reference evidence="5" key="1">
    <citation type="journal article" date="2021" name="IMA Fungus">
        <title>Genomic characterization of three marine fungi, including Emericellopsis atlantica sp. nov. with signatures of a generalist lifestyle and marine biomass degradation.</title>
        <authorList>
            <person name="Hagestad O.C."/>
            <person name="Hou L."/>
            <person name="Andersen J.H."/>
            <person name="Hansen E.H."/>
            <person name="Altermark B."/>
            <person name="Li C."/>
            <person name="Kuhnert E."/>
            <person name="Cox R.J."/>
            <person name="Crous P.W."/>
            <person name="Spatafora J.W."/>
            <person name="Lail K."/>
            <person name="Amirebrahimi M."/>
            <person name="Lipzen A."/>
            <person name="Pangilinan J."/>
            <person name="Andreopoulos W."/>
            <person name="Hayes R.D."/>
            <person name="Ng V."/>
            <person name="Grigoriev I.V."/>
            <person name="Jackson S.A."/>
            <person name="Sutton T.D.S."/>
            <person name="Dobson A.D.W."/>
            <person name="Rama T."/>
        </authorList>
    </citation>
    <scope>NUCLEOTIDE SEQUENCE</scope>
    <source>
        <strain evidence="5">TRa018bII</strain>
    </source>
</reference>
<keyword evidence="6" id="KW-1185">Reference proteome</keyword>
<dbReference type="Proteomes" id="UP000824998">
    <property type="component" value="Unassembled WGS sequence"/>
</dbReference>
<evidence type="ECO:0000313" key="5">
    <source>
        <dbReference type="EMBL" id="KAG9230004.1"/>
    </source>
</evidence>
<dbReference type="PANTHER" id="PTHR46720">
    <property type="entry name" value="HYDROXYLASE, PUTATIVE (AFU_ORTHOLOGUE AFUA_3G01460)-RELATED"/>
    <property type="match status" value="1"/>
</dbReference>
<protein>
    <submittedName>
        <fullName evidence="5">Monooxygenase</fullName>
    </submittedName>
</protein>
<dbReference type="Pfam" id="PF01494">
    <property type="entry name" value="FAD_binding_3"/>
    <property type="match status" value="1"/>
</dbReference>
<accession>A0A9P7YAA8</accession>
<keyword evidence="1" id="KW-0285">Flavoprotein</keyword>
<sequence length="318" mass="35076">MSDPSKPMTIPILGGAPPKPINIAIFSELGAGAVLSPNSQRAMECIDPRIFEGFQRRAAFGVDSPDENGLFPWITMTKGQEPDIGEAVMQWKHETKGSTIHRAHFLDELAKLIEPSRAHFGKSVAKITESGDNDPVVLHFKDGTTAEADLVIELVPDDGTTLGWSIWEMPPAPTYYNGRVAIMGDAAHASTPYQGAGAGQTIEDSLVMERLLGKYFDPAREKRLPLSTVETTHLIFQAFDTVRRHRSQKVQTTSSETGRILTGAEPGVSMKASDMSARMNGRQDWMWNYDQEGQVKDAMLIFEEVEWSRERNAANSSV</sequence>
<evidence type="ECO:0000256" key="1">
    <source>
        <dbReference type="ARBA" id="ARBA00022630"/>
    </source>
</evidence>
<dbReference type="SUPFAM" id="SSF51905">
    <property type="entry name" value="FAD/NAD(P)-binding domain"/>
    <property type="match status" value="1"/>
</dbReference>
<dbReference type="Gene3D" id="3.50.50.60">
    <property type="entry name" value="FAD/NAD(P)-binding domain"/>
    <property type="match status" value="2"/>
</dbReference>
<dbReference type="PANTHER" id="PTHR46720:SF3">
    <property type="entry name" value="FAD-BINDING DOMAIN-CONTAINING PROTEIN-RELATED"/>
    <property type="match status" value="1"/>
</dbReference>
<dbReference type="InterPro" id="IPR002938">
    <property type="entry name" value="FAD-bd"/>
</dbReference>
<dbReference type="GO" id="GO:0044550">
    <property type="term" value="P:secondary metabolite biosynthetic process"/>
    <property type="evidence" value="ECO:0007669"/>
    <property type="project" value="TreeGrafter"/>
</dbReference>
<gene>
    <name evidence="5" type="ORF">BJ875DRAFT_521418</name>
</gene>
<proteinExistence type="predicted"/>
<evidence type="ECO:0000259" key="4">
    <source>
        <dbReference type="Pfam" id="PF01494"/>
    </source>
</evidence>
<feature type="domain" description="FAD-binding" evidence="4">
    <location>
        <begin position="172"/>
        <end position="217"/>
    </location>
</feature>
<dbReference type="GO" id="GO:0004497">
    <property type="term" value="F:monooxygenase activity"/>
    <property type="evidence" value="ECO:0007669"/>
    <property type="project" value="UniProtKB-KW"/>
</dbReference>
<organism evidence="5 6">
    <name type="scientific">Amylocarpus encephaloides</name>
    <dbReference type="NCBI Taxonomy" id="45428"/>
    <lineage>
        <taxon>Eukaryota</taxon>
        <taxon>Fungi</taxon>
        <taxon>Dikarya</taxon>
        <taxon>Ascomycota</taxon>
        <taxon>Pezizomycotina</taxon>
        <taxon>Leotiomycetes</taxon>
        <taxon>Helotiales</taxon>
        <taxon>Helotiales incertae sedis</taxon>
        <taxon>Amylocarpus</taxon>
    </lineage>
</organism>
<comment type="caution">
    <text evidence="5">The sequence shown here is derived from an EMBL/GenBank/DDBJ whole genome shotgun (WGS) entry which is preliminary data.</text>
</comment>
<name>A0A9P7YAA8_9HELO</name>
<dbReference type="OrthoDB" id="417877at2759"/>
<evidence type="ECO:0000256" key="2">
    <source>
        <dbReference type="ARBA" id="ARBA00022827"/>
    </source>
</evidence>
<evidence type="ECO:0000313" key="6">
    <source>
        <dbReference type="Proteomes" id="UP000824998"/>
    </source>
</evidence>
<keyword evidence="3" id="KW-0560">Oxidoreductase</keyword>
<dbReference type="InterPro" id="IPR051104">
    <property type="entry name" value="FAD_monoxygenase"/>
</dbReference>
<dbReference type="GO" id="GO:0071949">
    <property type="term" value="F:FAD binding"/>
    <property type="evidence" value="ECO:0007669"/>
    <property type="project" value="InterPro"/>
</dbReference>
<dbReference type="InterPro" id="IPR036188">
    <property type="entry name" value="FAD/NAD-bd_sf"/>
</dbReference>
<dbReference type="AlphaFoldDB" id="A0A9P7YAA8"/>
<keyword evidence="5" id="KW-0503">Monooxygenase</keyword>